<feature type="compositionally biased region" description="Polar residues" evidence="1">
    <location>
        <begin position="8"/>
        <end position="18"/>
    </location>
</feature>
<comment type="caution">
    <text evidence="3">The sequence shown here is derived from an EMBL/GenBank/DDBJ whole genome shotgun (WGS) entry which is preliminary data.</text>
</comment>
<dbReference type="InterPro" id="IPR036457">
    <property type="entry name" value="PPM-type-like_dom_sf"/>
</dbReference>
<dbReference type="PANTHER" id="PTHR47992">
    <property type="entry name" value="PROTEIN PHOSPHATASE"/>
    <property type="match status" value="1"/>
</dbReference>
<dbReference type="InterPro" id="IPR001932">
    <property type="entry name" value="PPM-type_phosphatase-like_dom"/>
</dbReference>
<evidence type="ECO:0000256" key="1">
    <source>
        <dbReference type="SAM" id="MobiDB-lite"/>
    </source>
</evidence>
<feature type="region of interest" description="Disordered" evidence="1">
    <location>
        <begin position="1"/>
        <end position="63"/>
    </location>
</feature>
<dbReference type="SUPFAM" id="SSF81606">
    <property type="entry name" value="PP2C-like"/>
    <property type="match status" value="1"/>
</dbReference>
<dbReference type="SMART" id="SM00332">
    <property type="entry name" value="PP2Cc"/>
    <property type="match status" value="1"/>
</dbReference>
<dbReference type="CDD" id="cd00143">
    <property type="entry name" value="PP2Cc"/>
    <property type="match status" value="1"/>
</dbReference>
<dbReference type="Proteomes" id="UP001491310">
    <property type="component" value="Unassembled WGS sequence"/>
</dbReference>
<reference evidence="3 4" key="1">
    <citation type="journal article" date="2024" name="Nat. Commun.">
        <title>Phylogenomics reveals the evolutionary origins of lichenization in chlorophyte algae.</title>
        <authorList>
            <person name="Puginier C."/>
            <person name="Libourel C."/>
            <person name="Otte J."/>
            <person name="Skaloud P."/>
            <person name="Haon M."/>
            <person name="Grisel S."/>
            <person name="Petersen M."/>
            <person name="Berrin J.G."/>
            <person name="Delaux P.M."/>
            <person name="Dal Grande F."/>
            <person name="Keller J."/>
        </authorList>
    </citation>
    <scope>NUCLEOTIDE SEQUENCE [LARGE SCALE GENOMIC DNA]</scope>
    <source>
        <strain evidence="3 4">SAG 216-7</strain>
    </source>
</reference>
<feature type="compositionally biased region" description="Polar residues" evidence="1">
    <location>
        <begin position="30"/>
        <end position="48"/>
    </location>
</feature>
<evidence type="ECO:0000259" key="2">
    <source>
        <dbReference type="PROSITE" id="PS51746"/>
    </source>
</evidence>
<dbReference type="InterPro" id="IPR015655">
    <property type="entry name" value="PP2C"/>
</dbReference>
<dbReference type="Pfam" id="PF00481">
    <property type="entry name" value="PP2C"/>
    <property type="match status" value="1"/>
</dbReference>
<dbReference type="EMBL" id="JALJOT010000004">
    <property type="protein sequence ID" value="KAK9916022.1"/>
    <property type="molecule type" value="Genomic_DNA"/>
</dbReference>
<name>A0ABR2YWJ6_9CHLO</name>
<gene>
    <name evidence="3" type="ORF">WJX75_007398</name>
</gene>
<evidence type="ECO:0000313" key="3">
    <source>
        <dbReference type="EMBL" id="KAK9916022.1"/>
    </source>
</evidence>
<evidence type="ECO:0000313" key="4">
    <source>
        <dbReference type="Proteomes" id="UP001491310"/>
    </source>
</evidence>
<organism evidence="3 4">
    <name type="scientific">Coccomyxa subellipsoidea</name>
    <dbReference type="NCBI Taxonomy" id="248742"/>
    <lineage>
        <taxon>Eukaryota</taxon>
        <taxon>Viridiplantae</taxon>
        <taxon>Chlorophyta</taxon>
        <taxon>core chlorophytes</taxon>
        <taxon>Trebouxiophyceae</taxon>
        <taxon>Trebouxiophyceae incertae sedis</taxon>
        <taxon>Coccomyxaceae</taxon>
        <taxon>Coccomyxa</taxon>
    </lineage>
</organism>
<feature type="domain" description="PPM-type phosphatase" evidence="2">
    <location>
        <begin position="79"/>
        <end position="375"/>
    </location>
</feature>
<dbReference type="PROSITE" id="PS51746">
    <property type="entry name" value="PPM_2"/>
    <property type="match status" value="1"/>
</dbReference>
<keyword evidence="4" id="KW-1185">Reference proteome</keyword>
<proteinExistence type="predicted"/>
<sequence>MMDDPENTMPSVPDSGSTPAPGDEDDPTSEGRSSTESATVPPGTTSRSADAADDPLNGGPGTGVLAMGLPATLPTLDIFYGAAEDKSARNYMQDRHTILSELLPDPSEPWAASLASIEQRGFAAIFDGHKRSESAETARHRLHKLLAKEPAVFGMSEQSARDEVFDAIKRAFLALDDEILAQARNSGCADCQFGGTTALMALRIGHVLYLAHVGDSGAVMACAAYDLHFPLRLTTDHKPNRPDEHARIAGAGGAIDERHNRVVSEPKSHNGRVTLLSMSRCLGDLPFKAGGREVVDCTPEMRRIELQPGDSAVVLATDGLWDVMSDTDVVGIVTKVRGELGTIDDGAAARVAQALVDESLRKGTHDNVTAVVLLNTWS</sequence>
<dbReference type="Gene3D" id="3.60.40.10">
    <property type="entry name" value="PPM-type phosphatase domain"/>
    <property type="match status" value="1"/>
</dbReference>
<protein>
    <recommendedName>
        <fullName evidence="2">PPM-type phosphatase domain-containing protein</fullName>
    </recommendedName>
</protein>
<accession>A0ABR2YWJ6</accession>